<keyword evidence="2" id="KW-0812">Transmembrane</keyword>
<dbReference type="EMBL" id="JACBZR010000001">
    <property type="protein sequence ID" value="NYI80562.1"/>
    <property type="molecule type" value="Genomic_DNA"/>
</dbReference>
<keyword evidence="4" id="KW-1185">Reference proteome</keyword>
<evidence type="ECO:0000256" key="1">
    <source>
        <dbReference type="SAM" id="MobiDB-lite"/>
    </source>
</evidence>
<comment type="caution">
    <text evidence="3">The sequence shown here is derived from an EMBL/GenBank/DDBJ whole genome shotgun (WGS) entry which is preliminary data.</text>
</comment>
<evidence type="ECO:0000313" key="3">
    <source>
        <dbReference type="EMBL" id="NYI80562.1"/>
    </source>
</evidence>
<evidence type="ECO:0000313" key="4">
    <source>
        <dbReference type="Proteomes" id="UP000564496"/>
    </source>
</evidence>
<keyword evidence="2" id="KW-1133">Transmembrane helix</keyword>
<feature type="transmembrane region" description="Helical" evidence="2">
    <location>
        <begin position="214"/>
        <end position="243"/>
    </location>
</feature>
<dbReference type="RefSeq" id="WP_179660736.1">
    <property type="nucleotide sequence ID" value="NZ_JACBZR010000001.1"/>
</dbReference>
<evidence type="ECO:0000256" key="2">
    <source>
        <dbReference type="SAM" id="Phobius"/>
    </source>
</evidence>
<feature type="compositionally biased region" description="Basic and acidic residues" evidence="1">
    <location>
        <begin position="140"/>
        <end position="153"/>
    </location>
</feature>
<organism evidence="3 4">
    <name type="scientific">Nocardioides panzhihuensis</name>
    <dbReference type="NCBI Taxonomy" id="860243"/>
    <lineage>
        <taxon>Bacteria</taxon>
        <taxon>Bacillati</taxon>
        <taxon>Actinomycetota</taxon>
        <taxon>Actinomycetes</taxon>
        <taxon>Propionibacteriales</taxon>
        <taxon>Nocardioidaceae</taxon>
        <taxon>Nocardioides</taxon>
    </lineage>
</organism>
<reference evidence="3 4" key="1">
    <citation type="submission" date="2020-07" db="EMBL/GenBank/DDBJ databases">
        <title>Sequencing the genomes of 1000 actinobacteria strains.</title>
        <authorList>
            <person name="Klenk H.-P."/>
        </authorList>
    </citation>
    <scope>NUCLEOTIDE SEQUENCE [LARGE SCALE GENOMIC DNA]</scope>
    <source>
        <strain evidence="3 4">DSM 26487</strain>
    </source>
</reference>
<sequence length="375" mass="39481">MPDSPRGREIKSVEGSPSGIISRGQDIIRIGTMMETAADTLRGIKENTLSSGAMSGEAIAKLQETIGDSYKTLDEAADLYKPVGPVIVKYGEVLETYKPLIDNTATTCSDLWETYDALPGDKDGSLEPEADGGVLGMGGHDADSPEAKQEAEDNQAKKQAYDAWENAAERFDTWYDVWEDGYDEAVSGITNGLSGKIEDGFWEVLDDIVAVLEIVAMVVFVIGLFVAGPFAAIALALSAAILLARAIQFCAGECTGMELFTAALDVVPFGKFGKMADGIAELGENASKLSKFSTGLKFASGLDDAALGRKAFGDIITSIHTGLDVSDFARIGENANLWQAAGEVQGAIVKHGFSVYGHVNAGIGLGGGSLVDAFN</sequence>
<accession>A0A7Z0DSA9</accession>
<keyword evidence="2" id="KW-0472">Membrane</keyword>
<dbReference type="AlphaFoldDB" id="A0A7Z0DSA9"/>
<proteinExistence type="predicted"/>
<dbReference type="Proteomes" id="UP000564496">
    <property type="component" value="Unassembled WGS sequence"/>
</dbReference>
<protein>
    <submittedName>
        <fullName evidence="3">Uncharacterized protein</fullName>
    </submittedName>
</protein>
<gene>
    <name evidence="3" type="ORF">BJ988_005210</name>
</gene>
<feature type="region of interest" description="Disordered" evidence="1">
    <location>
        <begin position="119"/>
        <end position="153"/>
    </location>
</feature>
<name>A0A7Z0DSA9_9ACTN</name>